<evidence type="ECO:0000256" key="4">
    <source>
        <dbReference type="ARBA" id="ARBA00022679"/>
    </source>
</evidence>
<dbReference type="PANTHER" id="PTHR33908:SF3">
    <property type="entry name" value="UNDECAPRENYL PHOSPHATE-ALPHA-4-AMINO-4-DEOXY-L-ARABINOSE ARABINOSYL TRANSFERASE"/>
    <property type="match status" value="1"/>
</dbReference>
<keyword evidence="3" id="KW-0328">Glycosyltransferase</keyword>
<feature type="transmembrane region" description="Helical" evidence="8">
    <location>
        <begin position="381"/>
        <end position="401"/>
    </location>
</feature>
<feature type="transmembrane region" description="Helical" evidence="8">
    <location>
        <begin position="91"/>
        <end position="111"/>
    </location>
</feature>
<evidence type="ECO:0000256" key="5">
    <source>
        <dbReference type="ARBA" id="ARBA00022692"/>
    </source>
</evidence>
<feature type="transmembrane region" description="Helical" evidence="8">
    <location>
        <begin position="214"/>
        <end position="234"/>
    </location>
</feature>
<dbReference type="GO" id="GO:0010041">
    <property type="term" value="P:response to iron(III) ion"/>
    <property type="evidence" value="ECO:0007669"/>
    <property type="project" value="TreeGrafter"/>
</dbReference>
<protein>
    <recommendedName>
        <fullName evidence="9">Glycosyltransferase RgtA/B/C/D-like domain-containing protein</fullName>
    </recommendedName>
</protein>
<comment type="subcellular location">
    <subcellularLocation>
        <location evidence="1">Cell membrane</location>
        <topology evidence="1">Multi-pass membrane protein</topology>
    </subcellularLocation>
</comment>
<dbReference type="GO" id="GO:0016763">
    <property type="term" value="F:pentosyltransferase activity"/>
    <property type="evidence" value="ECO:0007669"/>
    <property type="project" value="TreeGrafter"/>
</dbReference>
<evidence type="ECO:0000256" key="7">
    <source>
        <dbReference type="ARBA" id="ARBA00023136"/>
    </source>
</evidence>
<dbReference type="InterPro" id="IPR050297">
    <property type="entry name" value="LipidA_mod_glycosyltrf_83"/>
</dbReference>
<dbReference type="AlphaFoldDB" id="A0A1F6APR9"/>
<evidence type="ECO:0000256" key="1">
    <source>
        <dbReference type="ARBA" id="ARBA00004651"/>
    </source>
</evidence>
<proteinExistence type="predicted"/>
<evidence type="ECO:0000256" key="6">
    <source>
        <dbReference type="ARBA" id="ARBA00022989"/>
    </source>
</evidence>
<dbReference type="Proteomes" id="UP000176609">
    <property type="component" value="Unassembled WGS sequence"/>
</dbReference>
<dbReference type="InterPro" id="IPR038731">
    <property type="entry name" value="RgtA/B/C-like"/>
</dbReference>
<dbReference type="Pfam" id="PF13231">
    <property type="entry name" value="PMT_2"/>
    <property type="match status" value="1"/>
</dbReference>
<feature type="transmembrane region" description="Helical" evidence="8">
    <location>
        <begin position="407"/>
        <end position="428"/>
    </location>
</feature>
<evidence type="ECO:0000259" key="9">
    <source>
        <dbReference type="Pfam" id="PF13231"/>
    </source>
</evidence>
<dbReference type="PANTHER" id="PTHR33908">
    <property type="entry name" value="MANNOSYLTRANSFERASE YKCB-RELATED"/>
    <property type="match status" value="1"/>
</dbReference>
<feature type="domain" description="Glycosyltransferase RgtA/B/C/D-like" evidence="9">
    <location>
        <begin position="67"/>
        <end position="231"/>
    </location>
</feature>
<dbReference type="EMBL" id="MFJR01000007">
    <property type="protein sequence ID" value="OGG26674.1"/>
    <property type="molecule type" value="Genomic_DNA"/>
</dbReference>
<organism evidence="10 11">
    <name type="scientific">Candidatus Gottesmanbacteria bacterium RIFCSPLOWO2_01_FULL_39_12b</name>
    <dbReference type="NCBI Taxonomy" id="1798388"/>
    <lineage>
        <taxon>Bacteria</taxon>
        <taxon>Candidatus Gottesmaniibacteriota</taxon>
    </lineage>
</organism>
<keyword evidence="7 8" id="KW-0472">Membrane</keyword>
<dbReference type="GO" id="GO:0009103">
    <property type="term" value="P:lipopolysaccharide biosynthetic process"/>
    <property type="evidence" value="ECO:0007669"/>
    <property type="project" value="UniProtKB-ARBA"/>
</dbReference>
<feature type="transmembrane region" description="Helical" evidence="8">
    <location>
        <begin position="146"/>
        <end position="165"/>
    </location>
</feature>
<dbReference type="GO" id="GO:0005886">
    <property type="term" value="C:plasma membrane"/>
    <property type="evidence" value="ECO:0007669"/>
    <property type="project" value="UniProtKB-SubCell"/>
</dbReference>
<feature type="transmembrane region" description="Helical" evidence="8">
    <location>
        <begin position="351"/>
        <end position="369"/>
    </location>
</feature>
<name>A0A1F6APR9_9BACT</name>
<keyword evidence="6 8" id="KW-1133">Transmembrane helix</keyword>
<sequence length="559" mass="64862">MLKRSVILALIIILAGILRFYDLGKTPISLEWDEVAIGYDAYSILKTGRDQFGKFLPLTFRSLDDYKPPIYEYLTVPAIQIFGLNSFSVRFPSALFGLLSVIMAYYLALCIFKEVPALKLKSYRLALISAFLLSISPWHLQFSRAAFEVNISVLITITAMASFINGLKKPKYFLLAAFLFGINLFSYHSTRVVTPLLLLSLFLLFNKKLPSVKYLLAFFGIFGIFFLSFIPILLSADAQIRFKATNIFSPGARYLDEKDLDKIYLEERLKDKSAGFELSGKIYHNQRFIYFDYDTLKKAFNHYISHFNFEFLFIKGDAPLHHAPGFGLLYIWEFPFLITGLIYLIRKNLNRYILVILLWMLIAPIPVAVTREAPHAVRAELMLPTLQFITAVGLMVIIEFIKKERRWVYFPFVILTILFLTINNSYYLHQYYIHTNYELSQNWLYGRKEAVFLTEKIKNNYDKVLVSKKVDMPHIFWLFYSQYSPKQYLSEGGTVSGGFADERNRFDKYEFRNYTYKLLPKDKKLLLVGVPSEFPPDATILQTIFYLDGTEALKIAESI</sequence>
<comment type="caution">
    <text evidence="10">The sequence shown here is derived from an EMBL/GenBank/DDBJ whole genome shotgun (WGS) entry which is preliminary data.</text>
</comment>
<keyword evidence="5 8" id="KW-0812">Transmembrane</keyword>
<reference evidence="10 11" key="1">
    <citation type="journal article" date="2016" name="Nat. Commun.">
        <title>Thousands of microbial genomes shed light on interconnected biogeochemical processes in an aquifer system.</title>
        <authorList>
            <person name="Anantharaman K."/>
            <person name="Brown C.T."/>
            <person name="Hug L.A."/>
            <person name="Sharon I."/>
            <person name="Castelle C.J."/>
            <person name="Probst A.J."/>
            <person name="Thomas B.C."/>
            <person name="Singh A."/>
            <person name="Wilkins M.J."/>
            <person name="Karaoz U."/>
            <person name="Brodie E.L."/>
            <person name="Williams K.H."/>
            <person name="Hubbard S.S."/>
            <person name="Banfield J.F."/>
        </authorList>
    </citation>
    <scope>NUCLEOTIDE SEQUENCE [LARGE SCALE GENOMIC DNA]</scope>
</reference>
<evidence type="ECO:0000256" key="8">
    <source>
        <dbReference type="SAM" id="Phobius"/>
    </source>
</evidence>
<evidence type="ECO:0000313" key="10">
    <source>
        <dbReference type="EMBL" id="OGG26674.1"/>
    </source>
</evidence>
<keyword evidence="4" id="KW-0808">Transferase</keyword>
<keyword evidence="2" id="KW-1003">Cell membrane</keyword>
<gene>
    <name evidence="10" type="ORF">A2960_00685</name>
</gene>
<evidence type="ECO:0000256" key="3">
    <source>
        <dbReference type="ARBA" id="ARBA00022676"/>
    </source>
</evidence>
<evidence type="ECO:0000313" key="11">
    <source>
        <dbReference type="Proteomes" id="UP000176609"/>
    </source>
</evidence>
<feature type="transmembrane region" description="Helical" evidence="8">
    <location>
        <begin position="325"/>
        <end position="345"/>
    </location>
</feature>
<evidence type="ECO:0000256" key="2">
    <source>
        <dbReference type="ARBA" id="ARBA00022475"/>
    </source>
</evidence>
<feature type="transmembrane region" description="Helical" evidence="8">
    <location>
        <begin position="123"/>
        <end position="140"/>
    </location>
</feature>
<accession>A0A1F6APR9</accession>
<feature type="transmembrane region" description="Helical" evidence="8">
    <location>
        <begin position="172"/>
        <end position="194"/>
    </location>
</feature>